<keyword evidence="2 7" id="KW-0732">Signal</keyword>
<evidence type="ECO:0000256" key="7">
    <source>
        <dbReference type="SAM" id="SignalP"/>
    </source>
</evidence>
<reference evidence="9" key="1">
    <citation type="submission" date="2020-05" db="UniProtKB">
        <authorList>
            <consortium name="EnsemblMetazoa"/>
        </authorList>
    </citation>
    <scope>IDENTIFICATION</scope>
    <source>
        <strain evidence="9">Jacobina</strain>
    </source>
</reference>
<dbReference type="PANTHER" id="PTHR23301:SF0">
    <property type="entry name" value="CHITIN-BINDING TYPE-2 DOMAIN-CONTAINING PROTEIN-RELATED"/>
    <property type="match status" value="1"/>
</dbReference>
<keyword evidence="1" id="KW-0147">Chitin-binding</keyword>
<dbReference type="EMBL" id="AJWK01005067">
    <property type="status" value="NOT_ANNOTATED_CDS"/>
    <property type="molecule type" value="Genomic_DNA"/>
</dbReference>
<evidence type="ECO:0000256" key="4">
    <source>
        <dbReference type="ARBA" id="ARBA00023157"/>
    </source>
</evidence>
<dbReference type="Gene3D" id="2.170.140.10">
    <property type="entry name" value="Chitin binding domain"/>
    <property type="match status" value="1"/>
</dbReference>
<feature type="signal peptide" evidence="7">
    <location>
        <begin position="1"/>
        <end position="16"/>
    </location>
</feature>
<proteinExistence type="predicted"/>
<dbReference type="GO" id="GO:0008061">
    <property type="term" value="F:chitin binding"/>
    <property type="evidence" value="ECO:0007669"/>
    <property type="project" value="UniProtKB-KW"/>
</dbReference>
<keyword evidence="4" id="KW-1015">Disulfide bond</keyword>
<organism evidence="9 10">
    <name type="scientific">Lutzomyia longipalpis</name>
    <name type="common">Sand fly</name>
    <dbReference type="NCBI Taxonomy" id="7200"/>
    <lineage>
        <taxon>Eukaryota</taxon>
        <taxon>Metazoa</taxon>
        <taxon>Ecdysozoa</taxon>
        <taxon>Arthropoda</taxon>
        <taxon>Hexapoda</taxon>
        <taxon>Insecta</taxon>
        <taxon>Pterygota</taxon>
        <taxon>Neoptera</taxon>
        <taxon>Endopterygota</taxon>
        <taxon>Diptera</taxon>
        <taxon>Nematocera</taxon>
        <taxon>Psychodoidea</taxon>
        <taxon>Psychodidae</taxon>
        <taxon>Lutzomyia</taxon>
        <taxon>Lutzomyia</taxon>
    </lineage>
</organism>
<dbReference type="Pfam" id="PF01607">
    <property type="entry name" value="CBM_14"/>
    <property type="match status" value="1"/>
</dbReference>
<dbReference type="EnsemblMetazoa" id="LLOJ001437-RA">
    <property type="protein sequence ID" value="LLOJ001437-PA"/>
    <property type="gene ID" value="LLOJ001437"/>
</dbReference>
<dbReference type="InterPro" id="IPR051940">
    <property type="entry name" value="Chitin_bind-dev_reg"/>
</dbReference>
<dbReference type="AlphaFoldDB" id="A0A1B0CBD8"/>
<feature type="compositionally biased region" description="Basic and acidic residues" evidence="6">
    <location>
        <begin position="96"/>
        <end position="110"/>
    </location>
</feature>
<dbReference type="Proteomes" id="UP000092461">
    <property type="component" value="Unassembled WGS sequence"/>
</dbReference>
<dbReference type="VEuPathDB" id="VectorBase:LLOJ001437"/>
<feature type="domain" description="Chitin-binding type-2" evidence="8">
    <location>
        <begin position="16"/>
        <end position="74"/>
    </location>
</feature>
<evidence type="ECO:0000313" key="9">
    <source>
        <dbReference type="EnsemblMetazoa" id="LLOJ001437-PA"/>
    </source>
</evidence>
<evidence type="ECO:0000313" key="10">
    <source>
        <dbReference type="Proteomes" id="UP000092461"/>
    </source>
</evidence>
<evidence type="ECO:0000256" key="2">
    <source>
        <dbReference type="ARBA" id="ARBA00022729"/>
    </source>
</evidence>
<dbReference type="InterPro" id="IPR036508">
    <property type="entry name" value="Chitin-bd_dom_sf"/>
</dbReference>
<dbReference type="PROSITE" id="PS50940">
    <property type="entry name" value="CHIT_BIND_II"/>
    <property type="match status" value="1"/>
</dbReference>
<name>A0A1B0CBD8_LUTLO</name>
<dbReference type="PANTHER" id="PTHR23301">
    <property type="entry name" value="CHITIN BINDING PERITROPHIN-A"/>
    <property type="match status" value="1"/>
</dbReference>
<keyword evidence="3" id="KW-0677">Repeat</keyword>
<accession>A0A1B0CBD8</accession>
<evidence type="ECO:0000259" key="8">
    <source>
        <dbReference type="PROSITE" id="PS50940"/>
    </source>
</evidence>
<keyword evidence="10" id="KW-1185">Reference proteome</keyword>
<keyword evidence="5" id="KW-0325">Glycoprotein</keyword>
<dbReference type="InterPro" id="IPR002557">
    <property type="entry name" value="Chitin-bd_dom"/>
</dbReference>
<feature type="chain" id="PRO_5008405649" description="Chitin-binding type-2 domain-containing protein" evidence="7">
    <location>
        <begin position="17"/>
        <end position="139"/>
    </location>
</feature>
<sequence>MKLILMILFFVTSTFGHDCPEDPEEIILWPDPEDCSKYYKCTPDGPISVDCPEGHHFNAETKDCDWPEEANCEVKSNENEEEKPETGENGTSMESWPDHSQTDDHHHEGSDDYSNNHGFIGEIFNTVAKMLNSFWKAFF</sequence>
<dbReference type="SMART" id="SM00494">
    <property type="entry name" value="ChtBD2"/>
    <property type="match status" value="1"/>
</dbReference>
<dbReference type="SUPFAM" id="SSF57625">
    <property type="entry name" value="Invertebrate chitin-binding proteins"/>
    <property type="match status" value="1"/>
</dbReference>
<protein>
    <recommendedName>
        <fullName evidence="8">Chitin-binding type-2 domain-containing protein</fullName>
    </recommendedName>
</protein>
<evidence type="ECO:0000256" key="3">
    <source>
        <dbReference type="ARBA" id="ARBA00022737"/>
    </source>
</evidence>
<feature type="region of interest" description="Disordered" evidence="6">
    <location>
        <begin position="71"/>
        <end position="113"/>
    </location>
</feature>
<evidence type="ECO:0000256" key="6">
    <source>
        <dbReference type="SAM" id="MobiDB-lite"/>
    </source>
</evidence>
<dbReference type="GO" id="GO:0005576">
    <property type="term" value="C:extracellular region"/>
    <property type="evidence" value="ECO:0007669"/>
    <property type="project" value="InterPro"/>
</dbReference>
<evidence type="ECO:0000256" key="1">
    <source>
        <dbReference type="ARBA" id="ARBA00022669"/>
    </source>
</evidence>
<evidence type="ECO:0000256" key="5">
    <source>
        <dbReference type="ARBA" id="ARBA00023180"/>
    </source>
</evidence>